<dbReference type="PRINTS" id="PR00344">
    <property type="entry name" value="BCTRLSENSOR"/>
</dbReference>
<dbReference type="RefSeq" id="WP_036057566.1">
    <property type="nucleotide sequence ID" value="NZ_CADEVP010000020.1"/>
</dbReference>
<dbReference type="PANTHER" id="PTHR42878:SF13">
    <property type="entry name" value="HISTIDINE KINASE"/>
    <property type="match status" value="1"/>
</dbReference>
<dbReference type="InterPro" id="IPR003594">
    <property type="entry name" value="HATPase_dom"/>
</dbReference>
<dbReference type="InterPro" id="IPR036890">
    <property type="entry name" value="HATPase_C_sf"/>
</dbReference>
<dbReference type="AlphaFoldDB" id="A0AAW3FC96"/>
<dbReference type="GO" id="GO:0007234">
    <property type="term" value="P:osmosensory signaling via phosphorelay pathway"/>
    <property type="evidence" value="ECO:0007669"/>
    <property type="project" value="TreeGrafter"/>
</dbReference>
<evidence type="ECO:0000256" key="3">
    <source>
        <dbReference type="ARBA" id="ARBA00022553"/>
    </source>
</evidence>
<gene>
    <name evidence="7" type="ORF">DM48_7940</name>
</gene>
<dbReference type="InterPro" id="IPR004358">
    <property type="entry name" value="Sig_transdc_His_kin-like_C"/>
</dbReference>
<dbReference type="Gene3D" id="1.10.287.130">
    <property type="match status" value="1"/>
</dbReference>
<comment type="caution">
    <text evidence="7">The sequence shown here is derived from an EMBL/GenBank/DDBJ whole genome shotgun (WGS) entry which is preliminary data.</text>
</comment>
<dbReference type="GO" id="GO:0000155">
    <property type="term" value="F:phosphorelay sensor kinase activity"/>
    <property type="evidence" value="ECO:0007669"/>
    <property type="project" value="InterPro"/>
</dbReference>
<dbReference type="EC" id="2.7.13.3" evidence="2"/>
<dbReference type="InterPro" id="IPR050351">
    <property type="entry name" value="BphY/WalK/GraS-like"/>
</dbReference>
<dbReference type="SUPFAM" id="SSF47384">
    <property type="entry name" value="Homodimeric domain of signal transducing histidine kinase"/>
    <property type="match status" value="1"/>
</dbReference>
<accession>A0AAW3FC96</accession>
<proteinExistence type="predicted"/>
<evidence type="ECO:0000256" key="1">
    <source>
        <dbReference type="ARBA" id="ARBA00000085"/>
    </source>
</evidence>
<dbReference type="InterPro" id="IPR003661">
    <property type="entry name" value="HisK_dim/P_dom"/>
</dbReference>
<dbReference type="GO" id="GO:0000156">
    <property type="term" value="F:phosphorelay response regulator activity"/>
    <property type="evidence" value="ECO:0007669"/>
    <property type="project" value="TreeGrafter"/>
</dbReference>
<evidence type="ECO:0000256" key="2">
    <source>
        <dbReference type="ARBA" id="ARBA00012438"/>
    </source>
</evidence>
<dbReference type="InterPro" id="IPR005467">
    <property type="entry name" value="His_kinase_dom"/>
</dbReference>
<dbReference type="Pfam" id="PF02518">
    <property type="entry name" value="HATPase_c"/>
    <property type="match status" value="1"/>
</dbReference>
<dbReference type="SMART" id="SM00388">
    <property type="entry name" value="HisKA"/>
    <property type="match status" value="1"/>
</dbReference>
<dbReference type="PANTHER" id="PTHR42878">
    <property type="entry name" value="TWO-COMPONENT HISTIDINE KINASE"/>
    <property type="match status" value="1"/>
</dbReference>
<dbReference type="GO" id="GO:0030295">
    <property type="term" value="F:protein kinase activator activity"/>
    <property type="evidence" value="ECO:0007669"/>
    <property type="project" value="TreeGrafter"/>
</dbReference>
<name>A0AAW3FC96_BURGA</name>
<sequence>MTLADFIEADLSALVREWTEYARVLSARDSHLSDAQLQNDGAALLNAIVDDMRTFQSPAYRENKSLGERDSTSHFSFVSEQHANARVSQGFSITDVTAEFRALRAAVLRRWERTGDPGTAAFQEIIRFNEAIDQALSESVLSYSARIERGRDLFVAMVSHDLRSPLGAIAASAHILRNDPKLPAQSRDVAAISERAANKMSRLLDDLLTFTRSRLHDELPLQKQAASMQDICTLAVEEVRAAFPRAAIDLHFAGDLNGVWDPERIAQLMVNLLSNAARYGRGAITAQALGMGDQVALSVYNEGEPIPGDRMLTLFEPLTRSDAPDRRGGAAGMGLGLYICRCISSAHGGTIRAESSDSGVTFTVSLPRA</sequence>
<dbReference type="PROSITE" id="PS50109">
    <property type="entry name" value="HIS_KIN"/>
    <property type="match status" value="1"/>
</dbReference>
<dbReference type="CDD" id="cd00075">
    <property type="entry name" value="HATPase"/>
    <property type="match status" value="1"/>
</dbReference>
<dbReference type="InterPro" id="IPR036097">
    <property type="entry name" value="HisK_dim/P_sf"/>
</dbReference>
<dbReference type="SUPFAM" id="SSF55874">
    <property type="entry name" value="ATPase domain of HSP90 chaperone/DNA topoisomerase II/histidine kinase"/>
    <property type="match status" value="1"/>
</dbReference>
<keyword evidence="3" id="KW-0597">Phosphoprotein</keyword>
<reference evidence="7 8" key="1">
    <citation type="submission" date="2014-04" db="EMBL/GenBank/DDBJ databases">
        <authorList>
            <person name="Bishop-Lilly K.A."/>
            <person name="Broomall S.M."/>
            <person name="Chain P.S."/>
            <person name="Chertkov O."/>
            <person name="Coyne S.R."/>
            <person name="Daligault H.E."/>
            <person name="Davenport K.W."/>
            <person name="Erkkila T."/>
            <person name="Frey K.G."/>
            <person name="Gibbons H.S."/>
            <person name="Gu W."/>
            <person name="Jaissle J."/>
            <person name="Johnson S.L."/>
            <person name="Koroleva G.I."/>
            <person name="Ladner J.T."/>
            <person name="Lo C.-C."/>
            <person name="Minogue T.D."/>
            <person name="Munk C."/>
            <person name="Palacios G.F."/>
            <person name="Redden C.L."/>
            <person name="Rosenzweig C.N."/>
            <person name="Scholz M.B."/>
            <person name="Teshima H."/>
            <person name="Xu Y."/>
        </authorList>
    </citation>
    <scope>NUCLEOTIDE SEQUENCE [LARGE SCALE GENOMIC DNA]</scope>
    <source>
        <strain evidence="8">gladioli</strain>
    </source>
</reference>
<dbReference type="Gene3D" id="3.30.565.10">
    <property type="entry name" value="Histidine kinase-like ATPase, C-terminal domain"/>
    <property type="match status" value="1"/>
</dbReference>
<organism evidence="7 8">
    <name type="scientific">Burkholderia gladioli</name>
    <name type="common">Pseudomonas marginata</name>
    <name type="synonym">Phytomonas marginata</name>
    <dbReference type="NCBI Taxonomy" id="28095"/>
    <lineage>
        <taxon>Bacteria</taxon>
        <taxon>Pseudomonadati</taxon>
        <taxon>Pseudomonadota</taxon>
        <taxon>Betaproteobacteria</taxon>
        <taxon>Burkholderiales</taxon>
        <taxon>Burkholderiaceae</taxon>
        <taxon>Burkholderia</taxon>
    </lineage>
</organism>
<keyword evidence="5 7" id="KW-0418">Kinase</keyword>
<evidence type="ECO:0000313" key="7">
    <source>
        <dbReference type="EMBL" id="KGC20357.1"/>
    </source>
</evidence>
<evidence type="ECO:0000313" key="8">
    <source>
        <dbReference type="Proteomes" id="UP000029590"/>
    </source>
</evidence>
<protein>
    <recommendedName>
        <fullName evidence="2">histidine kinase</fullName>
        <ecNumber evidence="2">2.7.13.3</ecNumber>
    </recommendedName>
</protein>
<dbReference type="SMART" id="SM00387">
    <property type="entry name" value="HATPase_c"/>
    <property type="match status" value="1"/>
</dbReference>
<feature type="domain" description="Histidine kinase" evidence="6">
    <location>
        <begin position="157"/>
        <end position="369"/>
    </location>
</feature>
<evidence type="ECO:0000256" key="4">
    <source>
        <dbReference type="ARBA" id="ARBA00022679"/>
    </source>
</evidence>
<evidence type="ECO:0000256" key="5">
    <source>
        <dbReference type="ARBA" id="ARBA00022777"/>
    </source>
</evidence>
<dbReference type="Pfam" id="PF00512">
    <property type="entry name" value="HisKA"/>
    <property type="match status" value="1"/>
</dbReference>
<evidence type="ECO:0000259" key="6">
    <source>
        <dbReference type="PROSITE" id="PS50109"/>
    </source>
</evidence>
<dbReference type="Proteomes" id="UP000029590">
    <property type="component" value="Unassembled WGS sequence"/>
</dbReference>
<keyword evidence="4" id="KW-0808">Transferase</keyword>
<dbReference type="EMBL" id="JPGG01000012">
    <property type="protein sequence ID" value="KGC20357.1"/>
    <property type="molecule type" value="Genomic_DNA"/>
</dbReference>
<dbReference type="CDD" id="cd00082">
    <property type="entry name" value="HisKA"/>
    <property type="match status" value="1"/>
</dbReference>
<comment type="catalytic activity">
    <reaction evidence="1">
        <text>ATP + protein L-histidine = ADP + protein N-phospho-L-histidine.</text>
        <dbReference type="EC" id="2.7.13.3"/>
    </reaction>
</comment>